<proteinExistence type="predicted"/>
<protein>
    <recommendedName>
        <fullName evidence="4">DNA primase/polymerase bifunctional N-terminal domain-containing protein</fullName>
    </recommendedName>
</protein>
<sequence>MCDAPRQSEETLGVRPHNVPVNAPNSELNIEWIPDSGFQLRKAGVQFDAVRVDGDDGRRLADLMEAITGGEPGPVVTEASGRRGVYFLVPAGTTAGRAWPQGVTRLNATTGSVSYVPVPALTGRTWPLEWRYPPTCPGRFVHTLILLNAAFLLLG</sequence>
<dbReference type="AlphaFoldDB" id="A0A7J0C631"/>
<evidence type="ECO:0000256" key="1">
    <source>
        <dbReference type="SAM" id="MobiDB-lite"/>
    </source>
</evidence>
<reference evidence="2 3" key="1">
    <citation type="submission" date="2020-05" db="EMBL/GenBank/DDBJ databases">
        <title>Whole genome shotgun sequence of Streptomyces fulvorobeus NBRC 15897.</title>
        <authorList>
            <person name="Komaki H."/>
            <person name="Tamura T."/>
        </authorList>
    </citation>
    <scope>NUCLEOTIDE SEQUENCE [LARGE SCALE GENOMIC DNA]</scope>
    <source>
        <strain evidence="2 3">NBRC 15897</strain>
    </source>
</reference>
<dbReference type="Proteomes" id="UP000498980">
    <property type="component" value="Unassembled WGS sequence"/>
</dbReference>
<comment type="caution">
    <text evidence="2">The sequence shown here is derived from an EMBL/GenBank/DDBJ whole genome shotgun (WGS) entry which is preliminary data.</text>
</comment>
<gene>
    <name evidence="2" type="ORF">Sfulv_27960</name>
</gene>
<evidence type="ECO:0000313" key="2">
    <source>
        <dbReference type="EMBL" id="GFM97985.1"/>
    </source>
</evidence>
<evidence type="ECO:0000313" key="3">
    <source>
        <dbReference type="Proteomes" id="UP000498980"/>
    </source>
</evidence>
<accession>A0A7J0C631</accession>
<dbReference type="EMBL" id="BLWC01000001">
    <property type="protein sequence ID" value="GFM97985.1"/>
    <property type="molecule type" value="Genomic_DNA"/>
</dbReference>
<feature type="region of interest" description="Disordered" evidence="1">
    <location>
        <begin position="1"/>
        <end position="20"/>
    </location>
</feature>
<evidence type="ECO:0008006" key="4">
    <source>
        <dbReference type="Google" id="ProtNLM"/>
    </source>
</evidence>
<name>A0A7J0C631_9ACTN</name>
<organism evidence="2 3">
    <name type="scientific">Streptomyces fulvorobeus</name>
    <dbReference type="NCBI Taxonomy" id="284028"/>
    <lineage>
        <taxon>Bacteria</taxon>
        <taxon>Bacillati</taxon>
        <taxon>Actinomycetota</taxon>
        <taxon>Actinomycetes</taxon>
        <taxon>Kitasatosporales</taxon>
        <taxon>Streptomycetaceae</taxon>
        <taxon>Streptomyces</taxon>
    </lineage>
</organism>
<keyword evidence="3" id="KW-1185">Reference proteome</keyword>